<evidence type="ECO:0000313" key="3">
    <source>
        <dbReference type="Proteomes" id="UP001165082"/>
    </source>
</evidence>
<dbReference type="EMBL" id="BRXZ01004969">
    <property type="protein sequence ID" value="GMH57989.1"/>
    <property type="molecule type" value="Genomic_DNA"/>
</dbReference>
<organism evidence="2 3">
    <name type="scientific">Triparma retinervis</name>
    <dbReference type="NCBI Taxonomy" id="2557542"/>
    <lineage>
        <taxon>Eukaryota</taxon>
        <taxon>Sar</taxon>
        <taxon>Stramenopiles</taxon>
        <taxon>Ochrophyta</taxon>
        <taxon>Bolidophyceae</taxon>
        <taxon>Parmales</taxon>
        <taxon>Triparmaceae</taxon>
        <taxon>Triparma</taxon>
    </lineage>
</organism>
<dbReference type="OrthoDB" id="10517208at2759"/>
<keyword evidence="3" id="KW-1185">Reference proteome</keyword>
<dbReference type="AlphaFoldDB" id="A0A9W6ZNL8"/>
<sequence>MNVNTTNDTTNRHAQEWRQDVVNCCNALMTQYMSLLNSATVAGLSGSGDSSGLSWEKRDEVERVIRVMLDEKSADEEATEAASKAAAGKDGGDRGGGEITSG</sequence>
<dbReference type="Proteomes" id="UP001165082">
    <property type="component" value="Unassembled WGS sequence"/>
</dbReference>
<evidence type="ECO:0000313" key="2">
    <source>
        <dbReference type="EMBL" id="GMH57989.1"/>
    </source>
</evidence>
<feature type="region of interest" description="Disordered" evidence="1">
    <location>
        <begin position="72"/>
        <end position="102"/>
    </location>
</feature>
<reference evidence="2" key="1">
    <citation type="submission" date="2022-07" db="EMBL/GenBank/DDBJ databases">
        <title>Genome analysis of Parmales, a sister group of diatoms, reveals the evolutionary specialization of diatoms from phago-mixotrophs to photoautotrophs.</title>
        <authorList>
            <person name="Ban H."/>
            <person name="Sato S."/>
            <person name="Yoshikawa S."/>
            <person name="Kazumasa Y."/>
            <person name="Nakamura Y."/>
            <person name="Ichinomiya M."/>
            <person name="Saitoh K."/>
            <person name="Sato N."/>
            <person name="Blanc-Mathieu R."/>
            <person name="Endo H."/>
            <person name="Kuwata A."/>
            <person name="Ogata H."/>
        </authorList>
    </citation>
    <scope>NUCLEOTIDE SEQUENCE</scope>
</reference>
<proteinExistence type="predicted"/>
<feature type="non-terminal residue" evidence="2">
    <location>
        <position position="102"/>
    </location>
</feature>
<gene>
    <name evidence="2" type="ORF">TrRE_jg12972</name>
</gene>
<evidence type="ECO:0000256" key="1">
    <source>
        <dbReference type="SAM" id="MobiDB-lite"/>
    </source>
</evidence>
<accession>A0A9W6ZNL8</accession>
<protein>
    <submittedName>
        <fullName evidence="2">Uncharacterized protein</fullName>
    </submittedName>
</protein>
<name>A0A9W6ZNL8_9STRA</name>
<comment type="caution">
    <text evidence="2">The sequence shown here is derived from an EMBL/GenBank/DDBJ whole genome shotgun (WGS) entry which is preliminary data.</text>
</comment>